<dbReference type="AlphaFoldDB" id="A0AAD1XSX3"/>
<evidence type="ECO:0000313" key="2">
    <source>
        <dbReference type="EMBL" id="CAI2378288.1"/>
    </source>
</evidence>
<reference evidence="2" key="1">
    <citation type="submission" date="2023-07" db="EMBL/GenBank/DDBJ databases">
        <authorList>
            <consortium name="AG Swart"/>
            <person name="Singh M."/>
            <person name="Singh A."/>
            <person name="Seah K."/>
            <person name="Emmerich C."/>
        </authorList>
    </citation>
    <scope>NUCLEOTIDE SEQUENCE</scope>
    <source>
        <strain evidence="2">DP1</strain>
    </source>
</reference>
<dbReference type="Proteomes" id="UP001295684">
    <property type="component" value="Unassembled WGS sequence"/>
</dbReference>
<proteinExistence type="predicted"/>
<gene>
    <name evidence="2" type="ORF">ECRASSUSDP1_LOCUS19683</name>
</gene>
<dbReference type="EMBL" id="CAMPGE010019996">
    <property type="protein sequence ID" value="CAI2378288.1"/>
    <property type="molecule type" value="Genomic_DNA"/>
</dbReference>
<protein>
    <submittedName>
        <fullName evidence="2">Uncharacterized protein</fullName>
    </submittedName>
</protein>
<keyword evidence="3" id="KW-1185">Reference proteome</keyword>
<evidence type="ECO:0000256" key="1">
    <source>
        <dbReference type="SAM" id="MobiDB-lite"/>
    </source>
</evidence>
<comment type="caution">
    <text evidence="2">The sequence shown here is derived from an EMBL/GenBank/DDBJ whole genome shotgun (WGS) entry which is preliminary data.</text>
</comment>
<organism evidence="2 3">
    <name type="scientific">Euplotes crassus</name>
    <dbReference type="NCBI Taxonomy" id="5936"/>
    <lineage>
        <taxon>Eukaryota</taxon>
        <taxon>Sar</taxon>
        <taxon>Alveolata</taxon>
        <taxon>Ciliophora</taxon>
        <taxon>Intramacronucleata</taxon>
        <taxon>Spirotrichea</taxon>
        <taxon>Hypotrichia</taxon>
        <taxon>Euplotida</taxon>
        <taxon>Euplotidae</taxon>
        <taxon>Moneuplotes</taxon>
    </lineage>
</organism>
<name>A0AAD1XSX3_EUPCR</name>
<evidence type="ECO:0000313" key="3">
    <source>
        <dbReference type="Proteomes" id="UP001295684"/>
    </source>
</evidence>
<feature type="compositionally biased region" description="Basic residues" evidence="1">
    <location>
        <begin position="167"/>
        <end position="177"/>
    </location>
</feature>
<feature type="region of interest" description="Disordered" evidence="1">
    <location>
        <begin position="133"/>
        <end position="190"/>
    </location>
</feature>
<sequence>MSQFEEEQKVVEQAEGYEFYYKLVAKLQGKYYSIYDPTVEYELNTELYEKAQPGHGGGYYVYATPKEAIFADIPFKEGGLYMAPRTVLKVKAWGDFVIYDNGKMSFSYIVPVADLGIPRGYKSTRAAWRASIQAEDEASGRVQRRPRPATRLNPEDNPDFYFQRRERNARRPRRQRRPVVSEPSVVTDEEQASAYRNMDLGLEPDDILGGDVGIDHDDIMNDVQSRFQEMLRRLEMEP</sequence>
<accession>A0AAD1XSX3</accession>